<dbReference type="PANTHER" id="PTHR37984">
    <property type="entry name" value="PROTEIN CBG26694"/>
    <property type="match status" value="1"/>
</dbReference>
<dbReference type="InterPro" id="IPR050951">
    <property type="entry name" value="Retrovirus_Pol_polyprotein"/>
</dbReference>
<dbReference type="InterPro" id="IPR012337">
    <property type="entry name" value="RNaseH-like_sf"/>
</dbReference>
<dbReference type="PROSITE" id="PS50994">
    <property type="entry name" value="INTEGRASE"/>
    <property type="match status" value="1"/>
</dbReference>
<keyword evidence="3" id="KW-1185">Reference proteome</keyword>
<evidence type="ECO:0000256" key="1">
    <source>
        <dbReference type="ARBA" id="ARBA00012493"/>
    </source>
</evidence>
<name>A0A1B0GQT2_PHLPP</name>
<dbReference type="EMBL" id="AJVK01001775">
    <property type="status" value="NOT_ANNOTATED_CDS"/>
    <property type="molecule type" value="Genomic_DNA"/>
</dbReference>
<organism evidence="2 3">
    <name type="scientific">Phlebotomus papatasi</name>
    <name type="common">Sandfly</name>
    <dbReference type="NCBI Taxonomy" id="29031"/>
    <lineage>
        <taxon>Eukaryota</taxon>
        <taxon>Metazoa</taxon>
        <taxon>Ecdysozoa</taxon>
        <taxon>Arthropoda</taxon>
        <taxon>Hexapoda</taxon>
        <taxon>Insecta</taxon>
        <taxon>Pterygota</taxon>
        <taxon>Neoptera</taxon>
        <taxon>Endopterygota</taxon>
        <taxon>Diptera</taxon>
        <taxon>Nematocera</taxon>
        <taxon>Psychodoidea</taxon>
        <taxon>Psychodidae</taxon>
        <taxon>Phlebotomus</taxon>
        <taxon>Phlebotomus</taxon>
    </lineage>
</organism>
<evidence type="ECO:0000313" key="3">
    <source>
        <dbReference type="Proteomes" id="UP000092462"/>
    </source>
</evidence>
<protein>
    <recommendedName>
        <fullName evidence="1">RNA-directed DNA polymerase</fullName>
        <ecNumber evidence="1">2.7.7.49</ecNumber>
    </recommendedName>
</protein>
<evidence type="ECO:0000313" key="2">
    <source>
        <dbReference type="EnsemblMetazoa" id="PPAI010859-PA"/>
    </source>
</evidence>
<sequence length="378" mass="43766">MREGIIFRKNRSNQLLMYVPSEMESNLIRHIHEKIGHLGVTKCYEQLKMHYWFPDMVNKVGKFIQNCIRCIMYSAPARTNQRNLYNIPKEPIPFHTLHLDHFGPLPSLQSKRKHILVVVDAFTKFVKLFPVVSTSTKEVCASLNKYFEYYSRPSRIITDRGSAFTSLEFSSYLLEQNITHVKVAVASPQANGQVERVNRTLTGILSKLSEPLHHSDWVKQLAHVEFALNNTVSRSIQTTPSRLLFGIDQKGIIVDRLTEFLEDKNVNRVDRNLDVIREHAHSSIKKLQDANLQQFDEHHNPAKTYEIGEYVVIKNTDTTIGKNKKLIPKFKGPYVVHKVLPNDRYVIRDIEDCPITQLPYDGVIEACNIRKWTTFLIE</sequence>
<dbReference type="VEuPathDB" id="VectorBase:PPAPM1_011865"/>
<dbReference type="GO" id="GO:0003676">
    <property type="term" value="F:nucleic acid binding"/>
    <property type="evidence" value="ECO:0007669"/>
    <property type="project" value="InterPro"/>
</dbReference>
<accession>A0A1B0GQT2</accession>
<dbReference type="AlphaFoldDB" id="A0A1B0GQT2"/>
<dbReference type="GO" id="GO:0003964">
    <property type="term" value="F:RNA-directed DNA polymerase activity"/>
    <property type="evidence" value="ECO:0007669"/>
    <property type="project" value="UniProtKB-EC"/>
</dbReference>
<dbReference type="EMBL" id="AJVK01001774">
    <property type="status" value="NOT_ANNOTATED_CDS"/>
    <property type="molecule type" value="Genomic_DNA"/>
</dbReference>
<dbReference type="SUPFAM" id="SSF53098">
    <property type="entry name" value="Ribonuclease H-like"/>
    <property type="match status" value="1"/>
</dbReference>
<dbReference type="InterPro" id="IPR041588">
    <property type="entry name" value="Integrase_H2C2"/>
</dbReference>
<reference evidence="2" key="1">
    <citation type="submission" date="2022-08" db="UniProtKB">
        <authorList>
            <consortium name="EnsemblMetazoa"/>
        </authorList>
    </citation>
    <scope>IDENTIFICATION</scope>
    <source>
        <strain evidence="2">Israel</strain>
    </source>
</reference>
<dbReference type="GO" id="GO:0015074">
    <property type="term" value="P:DNA integration"/>
    <property type="evidence" value="ECO:0007669"/>
    <property type="project" value="InterPro"/>
</dbReference>
<proteinExistence type="predicted"/>
<dbReference type="PANTHER" id="PTHR37984:SF5">
    <property type="entry name" value="PROTEIN NYNRIN-LIKE"/>
    <property type="match status" value="1"/>
</dbReference>
<dbReference type="InterPro" id="IPR001584">
    <property type="entry name" value="Integrase_cat-core"/>
</dbReference>
<dbReference type="Proteomes" id="UP000092462">
    <property type="component" value="Unassembled WGS sequence"/>
</dbReference>
<dbReference type="Pfam" id="PF00665">
    <property type="entry name" value="rve"/>
    <property type="match status" value="1"/>
</dbReference>
<dbReference type="Gene3D" id="1.10.340.70">
    <property type="match status" value="1"/>
</dbReference>
<dbReference type="InterPro" id="IPR036397">
    <property type="entry name" value="RNaseH_sf"/>
</dbReference>
<dbReference type="Gene3D" id="3.30.420.10">
    <property type="entry name" value="Ribonuclease H-like superfamily/Ribonuclease H"/>
    <property type="match status" value="1"/>
</dbReference>
<dbReference type="EC" id="2.7.7.49" evidence="1"/>
<dbReference type="VEuPathDB" id="VectorBase:PPAI010859"/>
<dbReference type="FunFam" id="1.10.340.70:FF:000001">
    <property type="entry name" value="Retrovirus-related Pol polyprotein from transposon gypsy-like Protein"/>
    <property type="match status" value="1"/>
</dbReference>
<dbReference type="Pfam" id="PF17921">
    <property type="entry name" value="Integrase_H2C2"/>
    <property type="match status" value="1"/>
</dbReference>
<dbReference type="EnsemblMetazoa" id="PPAI010859-RA">
    <property type="protein sequence ID" value="PPAI010859-PA"/>
    <property type="gene ID" value="PPAI010859"/>
</dbReference>